<comment type="catalytic activity">
    <reaction evidence="9 11">
        <text>4-(phosphooxy)-L-threonine + 2-oxoglutarate = (R)-3-hydroxy-2-oxo-4-phosphooxybutanoate + L-glutamate</text>
        <dbReference type="Rhea" id="RHEA:16573"/>
        <dbReference type="ChEBI" id="CHEBI:16810"/>
        <dbReference type="ChEBI" id="CHEBI:29985"/>
        <dbReference type="ChEBI" id="CHEBI:58452"/>
        <dbReference type="ChEBI" id="CHEBI:58538"/>
        <dbReference type="EC" id="2.6.1.52"/>
    </reaction>
</comment>
<dbReference type="GO" id="GO:0030170">
    <property type="term" value="F:pyridoxal phosphate binding"/>
    <property type="evidence" value="ECO:0007669"/>
    <property type="project" value="UniProtKB-UniRule"/>
</dbReference>
<dbReference type="PROSITE" id="PS00595">
    <property type="entry name" value="AA_TRANSFER_CLASS_5"/>
    <property type="match status" value="1"/>
</dbReference>
<keyword evidence="15" id="KW-1185">Reference proteome</keyword>
<dbReference type="FunFam" id="3.90.1150.10:FF:000006">
    <property type="entry name" value="Phosphoserine aminotransferase"/>
    <property type="match status" value="1"/>
</dbReference>
<evidence type="ECO:0000256" key="3">
    <source>
        <dbReference type="ARBA" id="ARBA00006904"/>
    </source>
</evidence>
<dbReference type="AlphaFoldDB" id="A0A8J6IY47"/>
<proteinExistence type="inferred from homology"/>
<dbReference type="GO" id="GO:0006564">
    <property type="term" value="P:L-serine biosynthetic process"/>
    <property type="evidence" value="ECO:0007669"/>
    <property type="project" value="UniProtKB-UniRule"/>
</dbReference>
<evidence type="ECO:0000256" key="10">
    <source>
        <dbReference type="ARBA" id="ARBA00049007"/>
    </source>
</evidence>
<comment type="caution">
    <text evidence="14">The sequence shown here is derived from an EMBL/GenBank/DDBJ whole genome shotgun (WGS) entry which is preliminary data.</text>
</comment>
<keyword evidence="6 11" id="KW-0808">Transferase</keyword>
<dbReference type="SUPFAM" id="SSF53383">
    <property type="entry name" value="PLP-dependent transferases"/>
    <property type="match status" value="1"/>
</dbReference>
<feature type="binding site" evidence="11">
    <location>
        <begin position="78"/>
        <end position="79"/>
    </location>
    <ligand>
        <name>pyridoxal 5'-phosphate</name>
        <dbReference type="ChEBI" id="CHEBI:597326"/>
    </ligand>
</feature>
<dbReference type="HAMAP" id="MF_00160">
    <property type="entry name" value="SerC_aminotrans_5"/>
    <property type="match status" value="1"/>
</dbReference>
<dbReference type="NCBIfam" id="NF003764">
    <property type="entry name" value="PRK05355.1"/>
    <property type="match status" value="1"/>
</dbReference>
<accession>A0A8J6IY47</accession>
<feature type="binding site" evidence="11">
    <location>
        <begin position="239"/>
        <end position="240"/>
    </location>
    <ligand>
        <name>pyridoxal 5'-phosphate</name>
        <dbReference type="ChEBI" id="CHEBI:597326"/>
    </ligand>
</feature>
<dbReference type="PIRSF" id="PIRSF000525">
    <property type="entry name" value="SerC"/>
    <property type="match status" value="1"/>
</dbReference>
<keyword evidence="11" id="KW-0963">Cytoplasm</keyword>
<feature type="domain" description="Aminotransferase class V" evidence="13">
    <location>
        <begin position="6"/>
        <end position="350"/>
    </location>
</feature>
<dbReference type="InterPro" id="IPR015422">
    <property type="entry name" value="PyrdxlP-dep_Trfase_small"/>
</dbReference>
<comment type="function">
    <text evidence="1 11">Catalyzes the reversible conversion of 3-phosphohydroxypyruvate to phosphoserine and of 3-hydroxy-2-oxo-4-phosphonooxybutanoate to phosphohydroxythreonine.</text>
</comment>
<dbReference type="GO" id="GO:0005737">
    <property type="term" value="C:cytoplasm"/>
    <property type="evidence" value="ECO:0007669"/>
    <property type="project" value="UniProtKB-SubCell"/>
</dbReference>
<evidence type="ECO:0000256" key="7">
    <source>
        <dbReference type="ARBA" id="ARBA00022898"/>
    </source>
</evidence>
<dbReference type="CDD" id="cd00611">
    <property type="entry name" value="PSAT_like"/>
    <property type="match status" value="1"/>
</dbReference>
<comment type="catalytic activity">
    <reaction evidence="10 11 12">
        <text>O-phospho-L-serine + 2-oxoglutarate = 3-phosphooxypyruvate + L-glutamate</text>
        <dbReference type="Rhea" id="RHEA:14329"/>
        <dbReference type="ChEBI" id="CHEBI:16810"/>
        <dbReference type="ChEBI" id="CHEBI:18110"/>
        <dbReference type="ChEBI" id="CHEBI:29985"/>
        <dbReference type="ChEBI" id="CHEBI:57524"/>
        <dbReference type="EC" id="2.6.1.52"/>
    </reaction>
</comment>
<comment type="caution">
    <text evidence="11">Lacks conserved residue(s) required for the propagation of feature annotation.</text>
</comment>
<organism evidence="14 15">
    <name type="scientific">Flintibacter faecis</name>
    <dbReference type="NCBI Taxonomy" id="2763047"/>
    <lineage>
        <taxon>Bacteria</taxon>
        <taxon>Bacillati</taxon>
        <taxon>Bacillota</taxon>
        <taxon>Clostridia</taxon>
        <taxon>Eubacteriales</taxon>
        <taxon>Flintibacter</taxon>
    </lineage>
</organism>
<evidence type="ECO:0000256" key="8">
    <source>
        <dbReference type="ARBA" id="ARBA00023299"/>
    </source>
</evidence>
<feature type="binding site" evidence="11">
    <location>
        <position position="154"/>
    </location>
    <ligand>
        <name>pyridoxal 5'-phosphate</name>
        <dbReference type="ChEBI" id="CHEBI:597326"/>
    </ligand>
</feature>
<evidence type="ECO:0000256" key="6">
    <source>
        <dbReference type="ARBA" id="ARBA00022679"/>
    </source>
</evidence>
<dbReference type="InterPro" id="IPR022278">
    <property type="entry name" value="Pser_aminoTfrase"/>
</dbReference>
<dbReference type="RefSeq" id="WP_186877451.1">
    <property type="nucleotide sequence ID" value="NZ_JACOPN010000001.1"/>
</dbReference>
<dbReference type="Proteomes" id="UP000602260">
    <property type="component" value="Unassembled WGS sequence"/>
</dbReference>
<dbReference type="InterPro" id="IPR020578">
    <property type="entry name" value="Aminotrans_V_PyrdxlP_BS"/>
</dbReference>
<dbReference type="UniPathway" id="UPA00135">
    <property type="reaction ID" value="UER00197"/>
</dbReference>
<comment type="similarity">
    <text evidence="3 11">Belongs to the class-V pyridoxal-phosphate-dependent aminotransferase family. SerC subfamily.</text>
</comment>
<evidence type="ECO:0000313" key="14">
    <source>
        <dbReference type="EMBL" id="MBC5715943.1"/>
    </source>
</evidence>
<keyword evidence="8 11" id="KW-0718">Serine biosynthesis</keyword>
<dbReference type="InterPro" id="IPR015421">
    <property type="entry name" value="PyrdxlP-dep_Trfase_major"/>
</dbReference>
<name>A0A8J6IY47_9FIRM</name>
<keyword evidence="4 11" id="KW-0032">Aminotransferase</keyword>
<evidence type="ECO:0000256" key="9">
    <source>
        <dbReference type="ARBA" id="ARBA00047630"/>
    </source>
</evidence>
<evidence type="ECO:0000259" key="13">
    <source>
        <dbReference type="Pfam" id="PF00266"/>
    </source>
</evidence>
<comment type="subcellular location">
    <subcellularLocation>
        <location evidence="11">Cytoplasm</location>
    </subcellularLocation>
</comment>
<evidence type="ECO:0000256" key="4">
    <source>
        <dbReference type="ARBA" id="ARBA00022576"/>
    </source>
</evidence>
<feature type="binding site" evidence="11">
    <location>
        <position position="174"/>
    </location>
    <ligand>
        <name>pyridoxal 5'-phosphate</name>
        <dbReference type="ChEBI" id="CHEBI:597326"/>
    </ligand>
</feature>
<comment type="subunit">
    <text evidence="11">Homodimer.</text>
</comment>
<dbReference type="Pfam" id="PF00266">
    <property type="entry name" value="Aminotran_5"/>
    <property type="match status" value="1"/>
</dbReference>
<feature type="binding site" evidence="11">
    <location>
        <position position="197"/>
    </location>
    <ligand>
        <name>pyridoxal 5'-phosphate</name>
        <dbReference type="ChEBI" id="CHEBI:597326"/>
    </ligand>
</feature>
<dbReference type="InterPro" id="IPR015424">
    <property type="entry name" value="PyrdxlP-dep_Trfase"/>
</dbReference>
<evidence type="ECO:0000256" key="2">
    <source>
        <dbReference type="ARBA" id="ARBA00005099"/>
    </source>
</evidence>
<reference evidence="14" key="1">
    <citation type="submission" date="2020-08" db="EMBL/GenBank/DDBJ databases">
        <title>Genome public.</title>
        <authorList>
            <person name="Liu C."/>
            <person name="Sun Q."/>
        </authorList>
    </citation>
    <scope>NUCLEOTIDE SEQUENCE</scope>
    <source>
        <strain evidence="14">BX5</strain>
    </source>
</reference>
<dbReference type="GO" id="GO:0004648">
    <property type="term" value="F:O-phospho-L-serine:2-oxoglutarate aminotransferase activity"/>
    <property type="evidence" value="ECO:0007669"/>
    <property type="project" value="UniProtKB-UniRule"/>
</dbReference>
<evidence type="ECO:0000313" key="15">
    <source>
        <dbReference type="Proteomes" id="UP000602260"/>
    </source>
</evidence>
<dbReference type="PANTHER" id="PTHR43247:SF1">
    <property type="entry name" value="PHOSPHOSERINE AMINOTRANSFERASE"/>
    <property type="match status" value="1"/>
</dbReference>
<comment type="pathway">
    <text evidence="2 11 12">Amino-acid biosynthesis; L-serine biosynthesis; L-serine from 3-phospho-D-glycerate: step 2/3.</text>
</comment>
<dbReference type="FunFam" id="3.40.640.10:FF:000010">
    <property type="entry name" value="Phosphoserine aminotransferase"/>
    <property type="match status" value="1"/>
</dbReference>
<feature type="modified residue" description="N6-(pyridoxal phosphate)lysine" evidence="11">
    <location>
        <position position="198"/>
    </location>
</feature>
<gene>
    <name evidence="11 14" type="primary">serC</name>
    <name evidence="14" type="ORF">H8S55_01140</name>
</gene>
<dbReference type="EC" id="2.6.1.52" evidence="11"/>
<protein>
    <recommendedName>
        <fullName evidence="11">Phosphoserine aminotransferase</fullName>
        <ecNumber evidence="11">2.6.1.52</ecNumber>
    </recommendedName>
    <alternativeName>
        <fullName evidence="11">Phosphohydroxythreonine aminotransferase</fullName>
        <shortName evidence="11">PSAT</shortName>
    </alternativeName>
</protein>
<evidence type="ECO:0000256" key="11">
    <source>
        <dbReference type="HAMAP-Rule" id="MF_00160"/>
    </source>
</evidence>
<feature type="binding site" evidence="11">
    <location>
        <position position="104"/>
    </location>
    <ligand>
        <name>pyridoxal 5'-phosphate</name>
        <dbReference type="ChEBI" id="CHEBI:597326"/>
    </ligand>
</feature>
<feature type="binding site" evidence="11">
    <location>
        <position position="44"/>
    </location>
    <ligand>
        <name>L-glutamate</name>
        <dbReference type="ChEBI" id="CHEBI:29985"/>
    </ligand>
</feature>
<dbReference type="Gene3D" id="3.90.1150.10">
    <property type="entry name" value="Aspartate Aminotransferase, domain 1"/>
    <property type="match status" value="1"/>
</dbReference>
<evidence type="ECO:0000256" key="1">
    <source>
        <dbReference type="ARBA" id="ARBA00003483"/>
    </source>
</evidence>
<keyword evidence="5 11" id="KW-0028">Amino-acid biosynthesis</keyword>
<evidence type="ECO:0000256" key="5">
    <source>
        <dbReference type="ARBA" id="ARBA00022605"/>
    </source>
</evidence>
<dbReference type="Gene3D" id="3.40.640.10">
    <property type="entry name" value="Type I PLP-dependent aspartate aminotransferase-like (Major domain)"/>
    <property type="match status" value="1"/>
</dbReference>
<dbReference type="NCBIfam" id="TIGR01364">
    <property type="entry name" value="serC_1"/>
    <property type="match status" value="1"/>
</dbReference>
<dbReference type="PANTHER" id="PTHR43247">
    <property type="entry name" value="PHOSPHOSERINE AMINOTRANSFERASE"/>
    <property type="match status" value="1"/>
</dbReference>
<dbReference type="EMBL" id="JACOPN010000001">
    <property type="protein sequence ID" value="MBC5715943.1"/>
    <property type="molecule type" value="Genomic_DNA"/>
</dbReference>
<dbReference type="InterPro" id="IPR000192">
    <property type="entry name" value="Aminotrans_V_dom"/>
</dbReference>
<sequence>MSDQRVYNFSAGPSMLPVSALERAGSEITNYRGTGMSVMEMSHRSKAFVQIFEETQAKLRRLMDVPEGYKILFLQTGASGQFSMVPLNLIGKTGKADYAVTGNFSNLAYKEAKKYGQINLAASSEDKDHSYIPTQDQLTLDKDASYFYYCANNTIYGTEWGYVPETGDVPLVCDMSSDILSMPVDVSKYGIIFAGAQKNLAPAGLTVVIIREDLAGHELPYTPLMMNYQTMIDKDSMYNTPPCWCIYMLGLNLDWVEAQGGAQAMEQRKWQRANMLYDTLDSSKLFRCHAQKGSRSGMNVTFRTGDAELDAKFVAEATQAGFVNLKGHRKVGGMRASIYNAMPIEGVEKLCDFIKKFDKEN</sequence>
<keyword evidence="7 11" id="KW-0663">Pyridoxal phosphate</keyword>
<comment type="cofactor">
    <cofactor evidence="11">
        <name>pyridoxal 5'-phosphate</name>
        <dbReference type="ChEBI" id="CHEBI:597326"/>
    </cofactor>
    <text evidence="11">Binds 1 pyridoxal phosphate per subunit.</text>
</comment>
<evidence type="ECO:0000256" key="12">
    <source>
        <dbReference type="RuleBase" id="RU004505"/>
    </source>
</evidence>